<name>C1FG48_MICCC</name>
<dbReference type="OMA" id="CEKEPKM"/>
<dbReference type="Proteomes" id="UP000002009">
    <property type="component" value="Chromosome 8"/>
</dbReference>
<dbReference type="OrthoDB" id="370884at2759"/>
<evidence type="ECO:0000259" key="6">
    <source>
        <dbReference type="PROSITE" id="PS51998"/>
    </source>
</evidence>
<dbReference type="PROSITE" id="PS51998">
    <property type="entry name" value="DEK_C"/>
    <property type="match status" value="1"/>
</dbReference>
<dbReference type="eggNOG" id="KOG2266">
    <property type="taxonomic scope" value="Eukaryota"/>
</dbReference>
<dbReference type="STRING" id="296587.C1FG48"/>
<dbReference type="EMBL" id="CP001575">
    <property type="protein sequence ID" value="ACO69486.1"/>
    <property type="molecule type" value="Genomic_DNA"/>
</dbReference>
<dbReference type="GO" id="GO:0003677">
    <property type="term" value="F:DNA binding"/>
    <property type="evidence" value="ECO:0007669"/>
    <property type="project" value="UniProtKB-KW"/>
</dbReference>
<evidence type="ECO:0000313" key="7">
    <source>
        <dbReference type="EMBL" id="ACO69486.1"/>
    </source>
</evidence>
<feature type="compositionally biased region" description="Basic and acidic residues" evidence="5">
    <location>
        <begin position="166"/>
        <end position="175"/>
    </location>
</feature>
<dbReference type="AlphaFoldDB" id="C1FG48"/>
<dbReference type="PANTHER" id="PTHR13468">
    <property type="entry name" value="DEK PROTEIN"/>
    <property type="match status" value="1"/>
</dbReference>
<feature type="region of interest" description="Disordered" evidence="5">
    <location>
        <begin position="146"/>
        <end position="186"/>
    </location>
</feature>
<keyword evidence="4" id="KW-0539">Nucleus</keyword>
<feature type="compositionally biased region" description="Basic and acidic residues" evidence="5">
    <location>
        <begin position="148"/>
        <end position="158"/>
    </location>
</feature>
<dbReference type="KEGG" id="mis:MICPUN_108784"/>
<feature type="compositionally biased region" description="Low complexity" evidence="5">
    <location>
        <begin position="281"/>
        <end position="290"/>
    </location>
</feature>
<dbReference type="GeneID" id="8245570"/>
<proteinExistence type="predicted"/>
<dbReference type="InterPro" id="IPR044198">
    <property type="entry name" value="DEK"/>
</dbReference>
<dbReference type="GO" id="GO:0005634">
    <property type="term" value="C:nucleus"/>
    <property type="evidence" value="ECO:0007669"/>
    <property type="project" value="UniProtKB-SubCell"/>
</dbReference>
<keyword evidence="8" id="KW-1185">Reference proteome</keyword>
<organism evidence="7 8">
    <name type="scientific">Micromonas commoda (strain RCC299 / NOUM17 / CCMP2709)</name>
    <name type="common">Picoplanktonic green alga</name>
    <dbReference type="NCBI Taxonomy" id="296587"/>
    <lineage>
        <taxon>Eukaryota</taxon>
        <taxon>Viridiplantae</taxon>
        <taxon>Chlorophyta</taxon>
        <taxon>Mamiellophyceae</taxon>
        <taxon>Mamiellales</taxon>
        <taxon>Mamiellaceae</taxon>
        <taxon>Micromonas</taxon>
    </lineage>
</organism>
<protein>
    <submittedName>
        <fullName evidence="7">DEK_C domain protein</fullName>
    </submittedName>
</protein>
<dbReference type="GO" id="GO:0042393">
    <property type="term" value="F:histone binding"/>
    <property type="evidence" value="ECO:0007669"/>
    <property type="project" value="TreeGrafter"/>
</dbReference>
<dbReference type="GO" id="GO:0006325">
    <property type="term" value="P:chromatin organization"/>
    <property type="evidence" value="ECO:0007669"/>
    <property type="project" value="UniProtKB-KW"/>
</dbReference>
<evidence type="ECO:0000256" key="5">
    <source>
        <dbReference type="SAM" id="MobiDB-lite"/>
    </source>
</evidence>
<dbReference type="PANTHER" id="PTHR13468:SF1">
    <property type="entry name" value="PROTEIN DEK"/>
    <property type="match status" value="1"/>
</dbReference>
<evidence type="ECO:0000256" key="2">
    <source>
        <dbReference type="ARBA" id="ARBA00022853"/>
    </source>
</evidence>
<feature type="domain" description="DEK-C" evidence="6">
    <location>
        <begin position="289"/>
        <end position="344"/>
    </location>
</feature>
<dbReference type="RefSeq" id="XP_002508228.1">
    <property type="nucleotide sequence ID" value="XM_002508182.1"/>
</dbReference>
<feature type="compositionally biased region" description="Basic and acidic residues" evidence="5">
    <location>
        <begin position="265"/>
        <end position="275"/>
    </location>
</feature>
<keyword evidence="3" id="KW-0238">DNA-binding</keyword>
<feature type="region of interest" description="Disordered" evidence="5">
    <location>
        <begin position="215"/>
        <end position="293"/>
    </location>
</feature>
<feature type="compositionally biased region" description="Acidic residues" evidence="5">
    <location>
        <begin position="232"/>
        <end position="264"/>
    </location>
</feature>
<reference evidence="7 8" key="1">
    <citation type="journal article" date="2009" name="Science">
        <title>Green evolution and dynamic adaptations revealed by genomes of the marine picoeukaryotes Micromonas.</title>
        <authorList>
            <person name="Worden A.Z."/>
            <person name="Lee J.H."/>
            <person name="Mock T."/>
            <person name="Rouze P."/>
            <person name="Simmons M.P."/>
            <person name="Aerts A.L."/>
            <person name="Allen A.E."/>
            <person name="Cuvelier M.L."/>
            <person name="Derelle E."/>
            <person name="Everett M.V."/>
            <person name="Foulon E."/>
            <person name="Grimwood J."/>
            <person name="Gundlach H."/>
            <person name="Henrissat B."/>
            <person name="Napoli C."/>
            <person name="McDonald S.M."/>
            <person name="Parker M.S."/>
            <person name="Rombauts S."/>
            <person name="Salamov A."/>
            <person name="Von Dassow P."/>
            <person name="Badger J.H."/>
            <person name="Coutinho P.M."/>
            <person name="Demir E."/>
            <person name="Dubchak I."/>
            <person name="Gentemann C."/>
            <person name="Eikrem W."/>
            <person name="Gready J.E."/>
            <person name="John U."/>
            <person name="Lanier W."/>
            <person name="Lindquist E.A."/>
            <person name="Lucas S."/>
            <person name="Mayer K.F."/>
            <person name="Moreau H."/>
            <person name="Not F."/>
            <person name="Otillar R."/>
            <person name="Panaud O."/>
            <person name="Pangilinan J."/>
            <person name="Paulsen I."/>
            <person name="Piegu B."/>
            <person name="Poliakov A."/>
            <person name="Robbens S."/>
            <person name="Schmutz J."/>
            <person name="Toulza E."/>
            <person name="Wyss T."/>
            <person name="Zelensky A."/>
            <person name="Zhou K."/>
            <person name="Armbrust E.V."/>
            <person name="Bhattacharya D."/>
            <person name="Goodenough U.W."/>
            <person name="Van de Peer Y."/>
            <person name="Grigoriev I.V."/>
        </authorList>
    </citation>
    <scope>NUCLEOTIDE SEQUENCE [LARGE SCALE GENOMIC DNA]</scope>
    <source>
        <strain evidence="8">RCC299 / NOUM17</strain>
    </source>
</reference>
<comment type="subcellular location">
    <subcellularLocation>
        <location evidence="1">Nucleus</location>
    </subcellularLocation>
</comment>
<dbReference type="SUPFAM" id="SSF109715">
    <property type="entry name" value="DEK C-terminal domain"/>
    <property type="match status" value="1"/>
</dbReference>
<dbReference type="GO" id="GO:2000779">
    <property type="term" value="P:regulation of double-strand break repair"/>
    <property type="evidence" value="ECO:0007669"/>
    <property type="project" value="TreeGrafter"/>
</dbReference>
<evidence type="ECO:0000313" key="8">
    <source>
        <dbReference type="Proteomes" id="UP000002009"/>
    </source>
</evidence>
<evidence type="ECO:0000256" key="3">
    <source>
        <dbReference type="ARBA" id="ARBA00023125"/>
    </source>
</evidence>
<dbReference type="InterPro" id="IPR014876">
    <property type="entry name" value="DEK_C"/>
</dbReference>
<evidence type="ECO:0000256" key="1">
    <source>
        <dbReference type="ARBA" id="ARBA00004123"/>
    </source>
</evidence>
<keyword evidence="2" id="KW-0156">Chromatin regulator</keyword>
<sequence>MAEEPREKRERKATVEVYSVASPTKKEFVIPEGAGTKVGDIPNVEFALGKFRSDDEFLKTVHRLMFGTPGKATIIKKNIRAFSGLPQDDEKATTRAEDMLKRAFNATLNQLLDLFDLPRGSGEEGKKEAKEKRIFAWLMKPTQSGNKNLKEAAEAKREKAAKKRDRVAAKKEKAASKRAKVSTGKLPDDVKAIKAELNALAARQAALLKKLEKAIEGGAKKKAAPKKKAAAEDSEDEDSEDEEASDEEASDEEEEEVAEEEDAKDEAAPSQKEEPPPPSPAVATSAPTAPTDEELEYAVKEMLAGVNLESVSMKKIRVDLEEKFGVPLNDKKSIIKEFAEKYIS</sequence>
<gene>
    <name evidence="7" type="ORF">MICPUN_108784</name>
</gene>
<dbReference type="Pfam" id="PF08766">
    <property type="entry name" value="DEK_C"/>
    <property type="match status" value="1"/>
</dbReference>
<accession>C1FG48</accession>
<evidence type="ECO:0000256" key="4">
    <source>
        <dbReference type="ARBA" id="ARBA00023242"/>
    </source>
</evidence>
<dbReference type="Gene3D" id="1.10.10.60">
    <property type="entry name" value="Homeodomain-like"/>
    <property type="match status" value="1"/>
</dbReference>
<dbReference type="InParanoid" id="C1FG48"/>